<dbReference type="InterPro" id="IPR013325">
    <property type="entry name" value="RNA_pol_sigma_r2"/>
</dbReference>
<dbReference type="InterPro" id="IPR013249">
    <property type="entry name" value="RNA_pol_sigma70_r4_t2"/>
</dbReference>
<dbReference type="PANTHER" id="PTHR43133">
    <property type="entry name" value="RNA POLYMERASE ECF-TYPE SIGMA FACTO"/>
    <property type="match status" value="1"/>
</dbReference>
<keyword evidence="4" id="KW-0804">Transcription</keyword>
<dbReference type="GO" id="GO:0003677">
    <property type="term" value="F:DNA binding"/>
    <property type="evidence" value="ECO:0007669"/>
    <property type="project" value="InterPro"/>
</dbReference>
<dbReference type="HOGENOM" id="CLU_047691_1_4_11"/>
<dbReference type="GO" id="GO:0016987">
    <property type="term" value="F:sigma factor activity"/>
    <property type="evidence" value="ECO:0007669"/>
    <property type="project" value="UniProtKB-KW"/>
</dbReference>
<dbReference type="Gene3D" id="1.10.10.10">
    <property type="entry name" value="Winged helix-like DNA-binding domain superfamily/Winged helix DNA-binding domain"/>
    <property type="match status" value="1"/>
</dbReference>
<gene>
    <name evidence="6" type="ORF">AFR_12395</name>
</gene>
<dbReference type="NCBIfam" id="TIGR02937">
    <property type="entry name" value="sigma70-ECF"/>
    <property type="match status" value="1"/>
</dbReference>
<feature type="domain" description="RNA polymerase sigma factor 70 region 4 type 2" evidence="5">
    <location>
        <begin position="74"/>
        <end position="123"/>
    </location>
</feature>
<proteinExistence type="inferred from homology"/>
<reference evidence="6 7" key="1">
    <citation type="journal article" date="2014" name="J. Biotechnol.">
        <title>Complete genome sequence of the actinobacterium Actinoplanes friuliensis HAG 010964, producer of the lipopeptide antibiotic friulimycin.</title>
        <authorList>
            <person name="Ruckert C."/>
            <person name="Szczepanowski R."/>
            <person name="Albersmeier A."/>
            <person name="Goesmann A."/>
            <person name="Fischer N."/>
            <person name="Steinkamper A."/>
            <person name="Puhler A."/>
            <person name="Biener R."/>
            <person name="Schwartz D."/>
            <person name="Kalinowski J."/>
        </authorList>
    </citation>
    <scope>NUCLEOTIDE SEQUENCE [LARGE SCALE GENOMIC DNA]</scope>
    <source>
        <strain evidence="6 7">DSM 7358</strain>
    </source>
</reference>
<evidence type="ECO:0000256" key="4">
    <source>
        <dbReference type="ARBA" id="ARBA00023163"/>
    </source>
</evidence>
<dbReference type="SUPFAM" id="SSF88659">
    <property type="entry name" value="Sigma3 and sigma4 domains of RNA polymerase sigma factors"/>
    <property type="match status" value="1"/>
</dbReference>
<organism evidence="6 7">
    <name type="scientific">Actinoplanes friuliensis DSM 7358</name>
    <dbReference type="NCBI Taxonomy" id="1246995"/>
    <lineage>
        <taxon>Bacteria</taxon>
        <taxon>Bacillati</taxon>
        <taxon>Actinomycetota</taxon>
        <taxon>Actinomycetes</taxon>
        <taxon>Micromonosporales</taxon>
        <taxon>Micromonosporaceae</taxon>
        <taxon>Actinoplanes</taxon>
    </lineage>
</organism>
<dbReference type="GO" id="GO:0006352">
    <property type="term" value="P:DNA-templated transcription initiation"/>
    <property type="evidence" value="ECO:0007669"/>
    <property type="project" value="InterPro"/>
</dbReference>
<dbReference type="InterPro" id="IPR039425">
    <property type="entry name" value="RNA_pol_sigma-70-like"/>
</dbReference>
<dbReference type="PATRIC" id="fig|1246995.3.peg.2516"/>
<dbReference type="SUPFAM" id="SSF88946">
    <property type="entry name" value="Sigma2 domain of RNA polymerase sigma factors"/>
    <property type="match status" value="1"/>
</dbReference>
<dbReference type="AlphaFoldDB" id="U5VYH6"/>
<dbReference type="eggNOG" id="COG1595">
    <property type="taxonomic scope" value="Bacteria"/>
</dbReference>
<dbReference type="KEGG" id="afs:AFR_12395"/>
<dbReference type="InterPro" id="IPR014284">
    <property type="entry name" value="RNA_pol_sigma-70_dom"/>
</dbReference>
<comment type="similarity">
    <text evidence="1">Belongs to the sigma-70 factor family. ECF subfamily.</text>
</comment>
<dbReference type="EMBL" id="CP006272">
    <property type="protein sequence ID" value="AGZ40765.1"/>
    <property type="molecule type" value="Genomic_DNA"/>
</dbReference>
<dbReference type="InterPro" id="IPR036388">
    <property type="entry name" value="WH-like_DNA-bd_sf"/>
</dbReference>
<sequence>MQEVMMRAFAASRRQDSPQSMGAWLATICLNTARSAGRRQQARPPEYHDDTALARLPAPTDTDLAAIANIEADKVQDALAALALGQRQVITLINLCGFSTDEVARMLDIPRGTVLSRLHRGHQALAVRLADRISR</sequence>
<evidence type="ECO:0000259" key="5">
    <source>
        <dbReference type="Pfam" id="PF08281"/>
    </source>
</evidence>
<dbReference type="Pfam" id="PF08281">
    <property type="entry name" value="Sigma70_r4_2"/>
    <property type="match status" value="1"/>
</dbReference>
<dbReference type="Gene3D" id="1.10.1740.10">
    <property type="match status" value="1"/>
</dbReference>
<evidence type="ECO:0000256" key="3">
    <source>
        <dbReference type="ARBA" id="ARBA00023082"/>
    </source>
</evidence>
<dbReference type="InterPro" id="IPR013324">
    <property type="entry name" value="RNA_pol_sigma_r3/r4-like"/>
</dbReference>
<keyword evidence="3" id="KW-0731">Sigma factor</keyword>
<keyword evidence="2" id="KW-0805">Transcription regulation</keyword>
<keyword evidence="7" id="KW-1185">Reference proteome</keyword>
<accession>U5VYH6</accession>
<evidence type="ECO:0000313" key="7">
    <source>
        <dbReference type="Proteomes" id="UP000017746"/>
    </source>
</evidence>
<dbReference type="PANTHER" id="PTHR43133:SF25">
    <property type="entry name" value="RNA POLYMERASE SIGMA FACTOR RFAY-RELATED"/>
    <property type="match status" value="1"/>
</dbReference>
<evidence type="ECO:0000256" key="1">
    <source>
        <dbReference type="ARBA" id="ARBA00010641"/>
    </source>
</evidence>
<dbReference type="STRING" id="1246995.AFR_12395"/>
<evidence type="ECO:0000256" key="2">
    <source>
        <dbReference type="ARBA" id="ARBA00023015"/>
    </source>
</evidence>
<evidence type="ECO:0000313" key="6">
    <source>
        <dbReference type="EMBL" id="AGZ40765.1"/>
    </source>
</evidence>
<name>U5VYH6_9ACTN</name>
<dbReference type="Proteomes" id="UP000017746">
    <property type="component" value="Chromosome"/>
</dbReference>
<protein>
    <submittedName>
        <fullName evidence="6">ECF subfamily RNA polymerase sigma-24 factor</fullName>
    </submittedName>
</protein>
<dbReference type="CDD" id="cd06171">
    <property type="entry name" value="Sigma70_r4"/>
    <property type="match status" value="1"/>
</dbReference>